<comment type="caution">
    <text evidence="1">The sequence shown here is derived from an EMBL/GenBank/DDBJ whole genome shotgun (WGS) entry which is preliminary data.</text>
</comment>
<organism evidence="1 2">
    <name type="scientific">Candidatus Regiella insecticola 5.15</name>
    <dbReference type="NCBI Taxonomy" id="1005043"/>
    <lineage>
        <taxon>Bacteria</taxon>
        <taxon>Pseudomonadati</taxon>
        <taxon>Pseudomonadota</taxon>
        <taxon>Gammaproteobacteria</taxon>
        <taxon>Enterobacterales</taxon>
        <taxon>Enterobacteriaceae</taxon>
        <taxon>aphid secondary symbionts</taxon>
        <taxon>Candidatus Regiella</taxon>
    </lineage>
</organism>
<evidence type="ECO:0000313" key="1">
    <source>
        <dbReference type="EMBL" id="EGY29187.1"/>
    </source>
</evidence>
<dbReference type="EMBL" id="AGCA01000212">
    <property type="protein sequence ID" value="EGY29187.1"/>
    <property type="molecule type" value="Genomic_DNA"/>
</dbReference>
<dbReference type="AlphaFoldDB" id="G2GYI9"/>
<accession>G2GYI9</accession>
<dbReference type="Proteomes" id="UP000004116">
    <property type="component" value="Unassembled WGS sequence"/>
</dbReference>
<reference evidence="1 2" key="1">
    <citation type="journal article" date="2012" name="Genome Res.">
        <title>Genomic basis of endosymbiont-conferred protection against an insect parasitoid.</title>
        <authorList>
            <person name="Hansen A.K."/>
            <person name="Vorburger C."/>
            <person name="Moran N.A."/>
        </authorList>
    </citation>
    <scope>NUCLEOTIDE SEQUENCE [LARGE SCALE GENOMIC DNA]</scope>
    <source>
        <strain evidence="2">R5.15</strain>
    </source>
</reference>
<keyword evidence="2" id="KW-1185">Reference proteome</keyword>
<sequence>MKAAGKGNQCYFGMKVHIGVDAQTGLGIPWWESQQMWPMFYLLNSTP</sequence>
<gene>
    <name evidence="1" type="ORF">Rin_00008500</name>
</gene>
<evidence type="ECO:0000313" key="2">
    <source>
        <dbReference type="Proteomes" id="UP000004116"/>
    </source>
</evidence>
<name>G2GYI9_9ENTR</name>
<proteinExistence type="predicted"/>
<evidence type="ECO:0008006" key="3">
    <source>
        <dbReference type="Google" id="ProtNLM"/>
    </source>
</evidence>
<protein>
    <recommendedName>
        <fullName evidence="3">Transposase</fullName>
    </recommendedName>
</protein>